<sequence length="344" mass="38071">MSSPRSVEHLRKHDSKVRENGNTHSVLSSAVSANRRLRCHTYESRNDPLVLDWRSRVAEEHLPPSHQRDTLVLLPCSAKKPYKLSKSHIRFRRVLRSPCVHEVMVTAPLGLVPRELEDLWPAAHYDIPVSGEWDADELDVIRSMVRRIVSRVGYSVVINHSGIGINIEGTSIIDTRQGDSAGSRESLSRLESAVESAVIDSGGQSATVQTRLEVMMSISRFIHGSDAWLEGASVIGRPPILTINKDGSQLAKWNPWLGRFSFSKSSLPMLDELGVLARVSLRNGIDWAGDIFSSNAESADCSIRSGDELLVFQGGKLIGSARAEAPGWEWPRGPGRLARARHRL</sequence>
<evidence type="ECO:0000259" key="3">
    <source>
        <dbReference type="Pfam" id="PF17884"/>
    </source>
</evidence>
<dbReference type="Pfam" id="PF17884">
    <property type="entry name" value="DUF5591"/>
    <property type="match status" value="1"/>
</dbReference>
<dbReference type="InterPro" id="IPR036895">
    <property type="entry name" value="Uracil-DNA_glycosylase-like_sf"/>
</dbReference>
<dbReference type="EMBL" id="UINC01005258">
    <property type="protein sequence ID" value="SVA20155.1"/>
    <property type="molecule type" value="Genomic_DNA"/>
</dbReference>
<keyword evidence="1" id="KW-0819">tRNA processing</keyword>
<organism evidence="4">
    <name type="scientific">marine metagenome</name>
    <dbReference type="NCBI Taxonomy" id="408172"/>
    <lineage>
        <taxon>unclassified sequences</taxon>
        <taxon>metagenomes</taxon>
        <taxon>ecological metagenomes</taxon>
    </lineage>
</organism>
<evidence type="ECO:0000313" key="4">
    <source>
        <dbReference type="EMBL" id="SVA20155.1"/>
    </source>
</evidence>
<evidence type="ECO:0000256" key="2">
    <source>
        <dbReference type="SAM" id="MobiDB-lite"/>
    </source>
</evidence>
<dbReference type="AlphaFoldDB" id="A0A381TVT6"/>
<gene>
    <name evidence="4" type="ORF">METZ01_LOCUS73009</name>
</gene>
<dbReference type="GO" id="GO:0008033">
    <property type="term" value="P:tRNA processing"/>
    <property type="evidence" value="ECO:0007669"/>
    <property type="project" value="UniProtKB-KW"/>
</dbReference>
<reference evidence="4" key="1">
    <citation type="submission" date="2018-05" db="EMBL/GenBank/DDBJ databases">
        <authorList>
            <person name="Lanie J.A."/>
            <person name="Ng W.-L."/>
            <person name="Kazmierczak K.M."/>
            <person name="Andrzejewski T.M."/>
            <person name="Davidsen T.M."/>
            <person name="Wayne K.J."/>
            <person name="Tettelin H."/>
            <person name="Glass J.I."/>
            <person name="Rusch D."/>
            <person name="Podicherti R."/>
            <person name="Tsui H.-C.T."/>
            <person name="Winkler M.E."/>
        </authorList>
    </citation>
    <scope>NUCLEOTIDE SEQUENCE</scope>
</reference>
<dbReference type="SUPFAM" id="SSF52141">
    <property type="entry name" value="Uracil-DNA glycosylase-like"/>
    <property type="match status" value="1"/>
</dbReference>
<evidence type="ECO:0000256" key="1">
    <source>
        <dbReference type="ARBA" id="ARBA00022694"/>
    </source>
</evidence>
<accession>A0A381TVT6</accession>
<feature type="compositionally biased region" description="Basic and acidic residues" evidence="2">
    <location>
        <begin position="1"/>
        <end position="21"/>
    </location>
</feature>
<feature type="domain" description="DUF5591" evidence="3">
    <location>
        <begin position="51"/>
        <end position="193"/>
    </location>
</feature>
<dbReference type="Gene3D" id="3.40.50.10630">
    <property type="entry name" value="Uracil-DNA glycosylase-like"/>
    <property type="match status" value="1"/>
</dbReference>
<name>A0A381TVT6_9ZZZZ</name>
<protein>
    <recommendedName>
        <fullName evidence="3">DUF5591 domain-containing protein</fullName>
    </recommendedName>
</protein>
<feature type="region of interest" description="Disordered" evidence="2">
    <location>
        <begin position="1"/>
        <end position="29"/>
    </location>
</feature>
<proteinExistence type="predicted"/>
<dbReference type="InterPro" id="IPR040777">
    <property type="entry name" value="DUF5591"/>
</dbReference>